<dbReference type="PROSITE" id="PS51257">
    <property type="entry name" value="PROKAR_LIPOPROTEIN"/>
    <property type="match status" value="1"/>
</dbReference>
<dbReference type="Pfam" id="PF13407">
    <property type="entry name" value="Peripla_BP_4"/>
    <property type="match status" value="1"/>
</dbReference>
<evidence type="ECO:0000256" key="1">
    <source>
        <dbReference type="ARBA" id="ARBA00004196"/>
    </source>
</evidence>
<protein>
    <submittedName>
        <fullName evidence="5">Sugar ABC transporter substrate-binding protein</fullName>
    </submittedName>
</protein>
<evidence type="ECO:0000259" key="4">
    <source>
        <dbReference type="Pfam" id="PF13407"/>
    </source>
</evidence>
<proteinExistence type="predicted"/>
<dbReference type="AlphaFoldDB" id="A0A372ZN75"/>
<dbReference type="InterPro" id="IPR050555">
    <property type="entry name" value="Bact_Solute-Bind_Prot2"/>
</dbReference>
<dbReference type="PANTHER" id="PTHR30036:SF1">
    <property type="entry name" value="D-XYLOSE-BINDING PERIPLASMIC PROTEIN"/>
    <property type="match status" value="1"/>
</dbReference>
<keyword evidence="2 3" id="KW-0732">Signal</keyword>
<accession>A0A372ZN75</accession>
<reference evidence="5 6" key="1">
    <citation type="submission" date="2018-08" db="EMBL/GenBank/DDBJ databases">
        <title>Diversity &amp; Physiological Properties of Lignin-Decomposing Actinobacteria from Soil.</title>
        <authorList>
            <person name="Roh S.G."/>
            <person name="Kim S.B."/>
        </authorList>
    </citation>
    <scope>NUCLEOTIDE SEQUENCE [LARGE SCALE GENOMIC DNA]</scope>
    <source>
        <strain evidence="5 6">MMS17-GH009</strain>
    </source>
</reference>
<dbReference type="InterPro" id="IPR025997">
    <property type="entry name" value="SBP_2_dom"/>
</dbReference>
<organism evidence="5 6">
    <name type="scientific">Kitasatospora xanthocidica</name>
    <dbReference type="NCBI Taxonomy" id="83382"/>
    <lineage>
        <taxon>Bacteria</taxon>
        <taxon>Bacillati</taxon>
        <taxon>Actinomycetota</taxon>
        <taxon>Actinomycetes</taxon>
        <taxon>Kitasatosporales</taxon>
        <taxon>Streptomycetaceae</taxon>
        <taxon>Kitasatospora</taxon>
    </lineage>
</organism>
<gene>
    <name evidence="5" type="ORF">DR950_01925</name>
</gene>
<feature type="domain" description="Periplasmic binding protein" evidence="4">
    <location>
        <begin position="50"/>
        <end position="304"/>
    </location>
</feature>
<dbReference type="PANTHER" id="PTHR30036">
    <property type="entry name" value="D-XYLOSE-BINDING PERIPLASMIC PROTEIN"/>
    <property type="match status" value="1"/>
</dbReference>
<comment type="caution">
    <text evidence="5">The sequence shown here is derived from an EMBL/GenBank/DDBJ whole genome shotgun (WGS) entry which is preliminary data.</text>
</comment>
<dbReference type="RefSeq" id="WP_049653672.1">
    <property type="nucleotide sequence ID" value="NZ_QVIG01000001.1"/>
</dbReference>
<dbReference type="EMBL" id="QVIG01000001">
    <property type="protein sequence ID" value="RGD56715.1"/>
    <property type="molecule type" value="Genomic_DNA"/>
</dbReference>
<keyword evidence="6" id="KW-1185">Reference proteome</keyword>
<evidence type="ECO:0000313" key="6">
    <source>
        <dbReference type="Proteomes" id="UP000263377"/>
    </source>
</evidence>
<feature type="chain" id="PRO_5038961030" evidence="3">
    <location>
        <begin position="24"/>
        <end position="366"/>
    </location>
</feature>
<dbReference type="SUPFAM" id="SSF53822">
    <property type="entry name" value="Periplasmic binding protein-like I"/>
    <property type="match status" value="1"/>
</dbReference>
<dbReference type="InterPro" id="IPR028082">
    <property type="entry name" value="Peripla_BP_I"/>
</dbReference>
<evidence type="ECO:0000256" key="2">
    <source>
        <dbReference type="ARBA" id="ARBA00022729"/>
    </source>
</evidence>
<evidence type="ECO:0000256" key="3">
    <source>
        <dbReference type="SAM" id="SignalP"/>
    </source>
</evidence>
<dbReference type="Proteomes" id="UP000263377">
    <property type="component" value="Unassembled WGS sequence"/>
</dbReference>
<sequence length="366" mass="37811">MNAALRRALVSAVGLVLTLSMTAACGKAAGAKSDSSSAAGDPNAIGLLLPENASSVRYESFDRPYIEAKVKALCAQCKVLYNNAEGSAAKQKQQFDTLLAQGVKVIVLDPYNAKSTQDWVQEAAAKGVKVIAYDRLAAGPIAAYTSFDNEKVGELQGRALLDALGAQAADADIVMIDGDEADPNAADFKTGAHKVLDGKVKKVVYEQSGQWDPVVAGQKISAAVTEFGKNGFQAVYSANDGMAAAIITQLKGAGIKVPVGGQDASLDAIQRIVAGDQAYTIYKAYRPQAEAAAELAVALLQGKDVKTIATASVDSATAKNIPTKLLDAKIVTKDTIASTVLADGTYKASDICTADYAAACAAAGLK</sequence>
<comment type="subcellular location">
    <subcellularLocation>
        <location evidence="1">Cell envelope</location>
    </subcellularLocation>
</comment>
<evidence type="ECO:0000313" key="5">
    <source>
        <dbReference type="EMBL" id="RGD56715.1"/>
    </source>
</evidence>
<dbReference type="Gene3D" id="3.40.50.2300">
    <property type="match status" value="2"/>
</dbReference>
<dbReference type="GO" id="GO:0030288">
    <property type="term" value="C:outer membrane-bounded periplasmic space"/>
    <property type="evidence" value="ECO:0007669"/>
    <property type="project" value="TreeGrafter"/>
</dbReference>
<dbReference type="GO" id="GO:0030246">
    <property type="term" value="F:carbohydrate binding"/>
    <property type="evidence" value="ECO:0007669"/>
    <property type="project" value="TreeGrafter"/>
</dbReference>
<feature type="signal peptide" evidence="3">
    <location>
        <begin position="1"/>
        <end position="23"/>
    </location>
</feature>
<name>A0A372ZN75_9ACTN</name>